<organism evidence="1 2">
    <name type="scientific">Knipowitschia caucasica</name>
    <name type="common">Caucasian dwarf goby</name>
    <name type="synonym">Pomatoschistus caucasicus</name>
    <dbReference type="NCBI Taxonomy" id="637954"/>
    <lineage>
        <taxon>Eukaryota</taxon>
        <taxon>Metazoa</taxon>
        <taxon>Chordata</taxon>
        <taxon>Craniata</taxon>
        <taxon>Vertebrata</taxon>
        <taxon>Euteleostomi</taxon>
        <taxon>Actinopterygii</taxon>
        <taxon>Neopterygii</taxon>
        <taxon>Teleostei</taxon>
        <taxon>Neoteleostei</taxon>
        <taxon>Acanthomorphata</taxon>
        <taxon>Gobiaria</taxon>
        <taxon>Gobiiformes</taxon>
        <taxon>Gobioidei</taxon>
        <taxon>Gobiidae</taxon>
        <taxon>Gobiinae</taxon>
        <taxon>Knipowitschia</taxon>
    </lineage>
</organism>
<protein>
    <submittedName>
        <fullName evidence="1">Uncharacterized protein</fullName>
    </submittedName>
</protein>
<name>A0AAV2LT57_KNICA</name>
<accession>A0AAV2LT57</accession>
<dbReference type="Proteomes" id="UP001497482">
    <property type="component" value="Chromosome 4"/>
</dbReference>
<reference evidence="1 2" key="1">
    <citation type="submission" date="2024-04" db="EMBL/GenBank/DDBJ databases">
        <authorList>
            <person name="Waldvogel A.-M."/>
            <person name="Schoenle A."/>
        </authorList>
    </citation>
    <scope>NUCLEOTIDE SEQUENCE [LARGE SCALE GENOMIC DNA]</scope>
</reference>
<dbReference type="AlphaFoldDB" id="A0AAV2LT57"/>
<sequence length="103" mass="11173">MVFAQRSHDDIEFRVPSGGQLPTCSTTEVLDEDTLPRQQGRKLCPPVITCTVIFLSQRVAVSGGPQTCGPIYRQPCMSPKYQVVGGQTGSSMEGVVIGLDKCW</sequence>
<evidence type="ECO:0000313" key="2">
    <source>
        <dbReference type="Proteomes" id="UP001497482"/>
    </source>
</evidence>
<evidence type="ECO:0000313" key="1">
    <source>
        <dbReference type="EMBL" id="CAL1604495.1"/>
    </source>
</evidence>
<dbReference type="EMBL" id="OZ035826">
    <property type="protein sequence ID" value="CAL1604495.1"/>
    <property type="molecule type" value="Genomic_DNA"/>
</dbReference>
<proteinExistence type="predicted"/>
<gene>
    <name evidence="1" type="ORF">KC01_LOCUS31995</name>
</gene>
<keyword evidence="2" id="KW-1185">Reference proteome</keyword>